<sequence>QQNQFRAFALAKQYNAVQGTAKILRTKTGSKSFLPADKILCVEDLYVLLCQLKGVNPKRAYVNLFNQVLTETDFDFEPHTLCIYHNRRQSKFCALGLARKAWYSFK</sequence>
<keyword evidence="1" id="KW-1185">Reference proteome</keyword>
<protein>
    <submittedName>
        <fullName evidence="2">Uncharacterized protein</fullName>
    </submittedName>
</protein>
<dbReference type="AlphaFoldDB" id="A0A915IAF3"/>
<evidence type="ECO:0000313" key="1">
    <source>
        <dbReference type="Proteomes" id="UP000887565"/>
    </source>
</evidence>
<accession>A0A915IAF3</accession>
<dbReference type="WBParaSite" id="nRc.2.0.1.t11159-RA">
    <property type="protein sequence ID" value="nRc.2.0.1.t11159-RA"/>
    <property type="gene ID" value="nRc.2.0.1.g11159"/>
</dbReference>
<organism evidence="1 2">
    <name type="scientific">Romanomermis culicivorax</name>
    <name type="common">Nematode worm</name>
    <dbReference type="NCBI Taxonomy" id="13658"/>
    <lineage>
        <taxon>Eukaryota</taxon>
        <taxon>Metazoa</taxon>
        <taxon>Ecdysozoa</taxon>
        <taxon>Nematoda</taxon>
        <taxon>Enoplea</taxon>
        <taxon>Dorylaimia</taxon>
        <taxon>Mermithida</taxon>
        <taxon>Mermithoidea</taxon>
        <taxon>Mermithidae</taxon>
        <taxon>Romanomermis</taxon>
    </lineage>
</organism>
<proteinExistence type="predicted"/>
<reference evidence="2" key="1">
    <citation type="submission" date="2022-11" db="UniProtKB">
        <authorList>
            <consortium name="WormBaseParasite"/>
        </authorList>
    </citation>
    <scope>IDENTIFICATION</scope>
</reference>
<dbReference type="Proteomes" id="UP000887565">
    <property type="component" value="Unplaced"/>
</dbReference>
<name>A0A915IAF3_ROMCU</name>
<evidence type="ECO:0000313" key="2">
    <source>
        <dbReference type="WBParaSite" id="nRc.2.0.1.t11159-RA"/>
    </source>
</evidence>